<feature type="transmembrane region" description="Helical" evidence="1">
    <location>
        <begin position="157"/>
        <end position="186"/>
    </location>
</feature>
<dbReference type="RefSeq" id="WP_101518207.1">
    <property type="nucleotide sequence ID" value="NZ_PKUS01000013.1"/>
</dbReference>
<keyword evidence="1" id="KW-1133">Transmembrane helix</keyword>
<keyword evidence="1" id="KW-0472">Membrane</keyword>
<evidence type="ECO:0000313" key="3">
    <source>
        <dbReference type="Proteomes" id="UP000235005"/>
    </source>
</evidence>
<evidence type="ECO:0000313" key="2">
    <source>
        <dbReference type="EMBL" id="PLW68546.1"/>
    </source>
</evidence>
<name>A0A2N5X234_9GAMM</name>
<reference evidence="2 3" key="1">
    <citation type="submission" date="2018-01" db="EMBL/GenBank/DDBJ databases">
        <title>The draft genome sequence of Halioglobus lutimaris HF004.</title>
        <authorList>
            <person name="Du Z.-J."/>
            <person name="Shi M.-J."/>
        </authorList>
    </citation>
    <scope>NUCLEOTIDE SEQUENCE [LARGE SCALE GENOMIC DNA]</scope>
    <source>
        <strain evidence="2 3">HF004</strain>
    </source>
</reference>
<dbReference type="OrthoDB" id="5731635at2"/>
<dbReference type="EMBL" id="PKUS01000013">
    <property type="protein sequence ID" value="PLW68546.1"/>
    <property type="molecule type" value="Genomic_DNA"/>
</dbReference>
<sequence length="214" mass="23469">MPLPPDHNLRQFLLFAFALILPCFALWTLAAGAIAMPAVGLADMILHTAYPQIVDGVVFHGKDVVLMTQFGELNGRPVPPGQSEYRLAFAINPGILSYSLPFYATLYFATPGKRGVISFVSGVLVLYPLILVGILSVCMKELMINLGGQFMEQPGVFVPNGTVIALFYQLNVLIVPSVAPICLWAWQSRDTELIRGLLKLLPATEHTPADRFRD</sequence>
<dbReference type="InterPro" id="IPR049823">
    <property type="entry name" value="XrtH_assoc"/>
</dbReference>
<evidence type="ECO:0000256" key="1">
    <source>
        <dbReference type="SAM" id="Phobius"/>
    </source>
</evidence>
<keyword evidence="1" id="KW-0812">Transmembrane</keyword>
<proteinExistence type="predicted"/>
<feature type="transmembrane region" description="Helical" evidence="1">
    <location>
        <begin position="12"/>
        <end position="36"/>
    </location>
</feature>
<dbReference type="Proteomes" id="UP000235005">
    <property type="component" value="Unassembled WGS sequence"/>
</dbReference>
<comment type="caution">
    <text evidence="2">The sequence shown here is derived from an EMBL/GenBank/DDBJ whole genome shotgun (WGS) entry which is preliminary data.</text>
</comment>
<accession>A0A2N5X234</accession>
<protein>
    <submittedName>
        <fullName evidence="2">Uncharacterized protein</fullName>
    </submittedName>
</protein>
<feature type="transmembrane region" description="Helical" evidence="1">
    <location>
        <begin position="87"/>
        <end position="109"/>
    </location>
</feature>
<feature type="transmembrane region" description="Helical" evidence="1">
    <location>
        <begin position="116"/>
        <end position="137"/>
    </location>
</feature>
<dbReference type="NCBIfam" id="NF041730">
    <property type="entry name" value="XrtH_assoc"/>
    <property type="match status" value="1"/>
</dbReference>
<keyword evidence="3" id="KW-1185">Reference proteome</keyword>
<dbReference type="AlphaFoldDB" id="A0A2N5X234"/>
<gene>
    <name evidence="2" type="ORF">C0039_12300</name>
</gene>
<organism evidence="2 3">
    <name type="scientific">Pseudohalioglobus lutimaris</name>
    <dbReference type="NCBI Taxonomy" id="1737061"/>
    <lineage>
        <taxon>Bacteria</taxon>
        <taxon>Pseudomonadati</taxon>
        <taxon>Pseudomonadota</taxon>
        <taxon>Gammaproteobacteria</taxon>
        <taxon>Cellvibrionales</taxon>
        <taxon>Halieaceae</taxon>
        <taxon>Pseudohalioglobus</taxon>
    </lineage>
</organism>